<protein>
    <recommendedName>
        <fullName evidence="10">Odorant receptor</fullName>
    </recommendedName>
</protein>
<dbReference type="PANTHER" id="PTHR21137:SF35">
    <property type="entry name" value="ODORANT RECEPTOR 19A-RELATED"/>
    <property type="match status" value="1"/>
</dbReference>
<evidence type="ECO:0000256" key="3">
    <source>
        <dbReference type="ARBA" id="ARBA00022606"/>
    </source>
</evidence>
<keyword evidence="9 10" id="KW-0807">Transducer</keyword>
<keyword evidence="8 10" id="KW-0675">Receptor</keyword>
<evidence type="ECO:0000313" key="12">
    <source>
        <dbReference type="RefSeq" id="XP_014480029.1"/>
    </source>
</evidence>
<evidence type="ECO:0000256" key="6">
    <source>
        <dbReference type="ARBA" id="ARBA00022989"/>
    </source>
</evidence>
<name>A0A6P3XPU3_DINQU</name>
<keyword evidence="7 10" id="KW-0472">Membrane</keyword>
<dbReference type="GO" id="GO:0007165">
    <property type="term" value="P:signal transduction"/>
    <property type="evidence" value="ECO:0007669"/>
    <property type="project" value="UniProtKB-KW"/>
</dbReference>
<dbReference type="GO" id="GO:0004984">
    <property type="term" value="F:olfactory receptor activity"/>
    <property type="evidence" value="ECO:0007669"/>
    <property type="project" value="InterPro"/>
</dbReference>
<dbReference type="GO" id="GO:0005886">
    <property type="term" value="C:plasma membrane"/>
    <property type="evidence" value="ECO:0007669"/>
    <property type="project" value="UniProtKB-SubCell"/>
</dbReference>
<dbReference type="Proteomes" id="UP000515204">
    <property type="component" value="Unplaced"/>
</dbReference>
<dbReference type="GO" id="GO:0005549">
    <property type="term" value="F:odorant binding"/>
    <property type="evidence" value="ECO:0007669"/>
    <property type="project" value="InterPro"/>
</dbReference>
<dbReference type="RefSeq" id="XP_014480029.1">
    <property type="nucleotide sequence ID" value="XM_014624543.1"/>
</dbReference>
<evidence type="ECO:0000256" key="1">
    <source>
        <dbReference type="ARBA" id="ARBA00004651"/>
    </source>
</evidence>
<comment type="caution">
    <text evidence="10">Lacks conserved residue(s) required for the propagation of feature annotation.</text>
</comment>
<keyword evidence="11" id="KW-1185">Reference proteome</keyword>
<feature type="transmembrane region" description="Helical" evidence="10">
    <location>
        <begin position="253"/>
        <end position="281"/>
    </location>
</feature>
<comment type="subcellular location">
    <subcellularLocation>
        <location evidence="1 10">Cell membrane</location>
        <topology evidence="1 10">Multi-pass membrane protein</topology>
    </subcellularLocation>
</comment>
<evidence type="ECO:0000256" key="8">
    <source>
        <dbReference type="ARBA" id="ARBA00023170"/>
    </source>
</evidence>
<dbReference type="KEGG" id="dqu:106747196"/>
<reference evidence="12" key="1">
    <citation type="submission" date="2025-08" db="UniProtKB">
        <authorList>
            <consortium name="RefSeq"/>
        </authorList>
    </citation>
    <scope>IDENTIFICATION</scope>
</reference>
<evidence type="ECO:0000256" key="5">
    <source>
        <dbReference type="ARBA" id="ARBA00022725"/>
    </source>
</evidence>
<proteinExistence type="inferred from homology"/>
<dbReference type="Pfam" id="PF02949">
    <property type="entry name" value="7tm_6"/>
    <property type="match status" value="1"/>
</dbReference>
<keyword evidence="5 10" id="KW-0552">Olfaction</keyword>
<dbReference type="OrthoDB" id="6765072at2759"/>
<comment type="similarity">
    <text evidence="10">Belongs to the insect chemoreceptor superfamily. Heteromeric odorant receptor channel (TC 1.A.69) family.</text>
</comment>
<dbReference type="AlphaFoldDB" id="A0A6P3XPU3"/>
<feature type="transmembrane region" description="Helical" evidence="10">
    <location>
        <begin position="293"/>
        <end position="313"/>
    </location>
</feature>
<feature type="transmembrane region" description="Helical" evidence="10">
    <location>
        <begin position="181"/>
        <end position="203"/>
    </location>
</feature>
<gene>
    <name evidence="12" type="primary">LOC106747196</name>
</gene>
<feature type="transmembrane region" description="Helical" evidence="10">
    <location>
        <begin position="125"/>
        <end position="144"/>
    </location>
</feature>
<sequence length="384" mass="43505">MTRRSTINRTLQLMLTVCGVWPTTPGIAICRAYWVIALGIDDVCHYRYLLLHLHSNDLFDLIDCFSSFLTQVKFSTKLVIFWWNQRKFMRMLTIMAEDWDDCANSAIDMRETTSKAKLSSRITNAMFTLHVLTIVAYSAGILLADVDFTDEQAELPLLLKVSIPVDISTKRTYRLLLSAQFVHLIMSGCGTGLLNSLLLALTLHVGGQMDVLRSWLAELVPERERREPIVNTTNKIIRKHQRIINFSGYIDDLYTYIALVQFMSNTVLICSLAFLIVTAIGSPDATEQIVRSLLFYTVTNLEAFIFCFAGEYLKNKSKAIGTAAYNCAWYELKPENSRPLIFVILRAQKQLTLTVGKIMDLSLESFTNIMKASGSYLSVLLAMQ</sequence>
<keyword evidence="2" id="KW-1003">Cell membrane</keyword>
<organism evidence="11 12">
    <name type="scientific">Dinoponera quadriceps</name>
    <name type="common">South American ant</name>
    <dbReference type="NCBI Taxonomy" id="609295"/>
    <lineage>
        <taxon>Eukaryota</taxon>
        <taxon>Metazoa</taxon>
        <taxon>Ecdysozoa</taxon>
        <taxon>Arthropoda</taxon>
        <taxon>Hexapoda</taxon>
        <taxon>Insecta</taxon>
        <taxon>Pterygota</taxon>
        <taxon>Neoptera</taxon>
        <taxon>Endopterygota</taxon>
        <taxon>Hymenoptera</taxon>
        <taxon>Apocrita</taxon>
        <taxon>Aculeata</taxon>
        <taxon>Formicoidea</taxon>
        <taxon>Formicidae</taxon>
        <taxon>Ponerinae</taxon>
        <taxon>Ponerini</taxon>
        <taxon>Dinoponera</taxon>
    </lineage>
</organism>
<accession>A0A6P3XPU3</accession>
<evidence type="ECO:0000256" key="2">
    <source>
        <dbReference type="ARBA" id="ARBA00022475"/>
    </source>
</evidence>
<evidence type="ECO:0000256" key="7">
    <source>
        <dbReference type="ARBA" id="ARBA00023136"/>
    </source>
</evidence>
<evidence type="ECO:0000256" key="9">
    <source>
        <dbReference type="ARBA" id="ARBA00023224"/>
    </source>
</evidence>
<evidence type="ECO:0000256" key="10">
    <source>
        <dbReference type="RuleBase" id="RU351113"/>
    </source>
</evidence>
<keyword evidence="3 10" id="KW-0716">Sensory transduction</keyword>
<evidence type="ECO:0000256" key="4">
    <source>
        <dbReference type="ARBA" id="ARBA00022692"/>
    </source>
</evidence>
<evidence type="ECO:0000313" key="11">
    <source>
        <dbReference type="Proteomes" id="UP000515204"/>
    </source>
</evidence>
<dbReference type="PANTHER" id="PTHR21137">
    <property type="entry name" value="ODORANT RECEPTOR"/>
    <property type="match status" value="1"/>
</dbReference>
<keyword evidence="4 10" id="KW-0812">Transmembrane</keyword>
<dbReference type="InterPro" id="IPR004117">
    <property type="entry name" value="7tm6_olfct_rcpt"/>
</dbReference>
<keyword evidence="6 10" id="KW-1133">Transmembrane helix</keyword>
<dbReference type="GeneID" id="106747196"/>